<feature type="region of interest" description="Disordered" evidence="10">
    <location>
        <begin position="212"/>
        <end position="255"/>
    </location>
</feature>
<name>A0A9D1TIR7_9FIRM</name>
<keyword evidence="4 8" id="KW-0689">Ribosomal protein</keyword>
<dbReference type="SUPFAM" id="SSF54821">
    <property type="entry name" value="Ribosomal protein S3 C-terminal domain"/>
    <property type="match status" value="1"/>
</dbReference>
<keyword evidence="2 8" id="KW-0699">rRNA-binding</keyword>
<dbReference type="PANTHER" id="PTHR11760">
    <property type="entry name" value="30S/40S RIBOSOMAL PROTEIN S3"/>
    <property type="match status" value="1"/>
</dbReference>
<evidence type="ECO:0000256" key="7">
    <source>
        <dbReference type="ARBA" id="ARBA00035257"/>
    </source>
</evidence>
<comment type="subunit">
    <text evidence="8">Part of the 30S ribosomal subunit. Forms a tight complex with proteins S10 and S14.</text>
</comment>
<dbReference type="FunFam" id="3.30.1140.32:FF:000002">
    <property type="entry name" value="30S ribosomal protein S3"/>
    <property type="match status" value="1"/>
</dbReference>
<dbReference type="GO" id="GO:0019843">
    <property type="term" value="F:rRNA binding"/>
    <property type="evidence" value="ECO:0007669"/>
    <property type="project" value="UniProtKB-UniRule"/>
</dbReference>
<evidence type="ECO:0000313" key="13">
    <source>
        <dbReference type="Proteomes" id="UP000886808"/>
    </source>
</evidence>
<comment type="similarity">
    <text evidence="1 8 9">Belongs to the universal ribosomal protein uS3 family.</text>
</comment>
<evidence type="ECO:0000256" key="10">
    <source>
        <dbReference type="SAM" id="MobiDB-lite"/>
    </source>
</evidence>
<dbReference type="PROSITE" id="PS00548">
    <property type="entry name" value="RIBOSOMAL_S3"/>
    <property type="match status" value="1"/>
</dbReference>
<evidence type="ECO:0000256" key="1">
    <source>
        <dbReference type="ARBA" id="ARBA00010761"/>
    </source>
</evidence>
<dbReference type="Pfam" id="PF07650">
    <property type="entry name" value="KH_2"/>
    <property type="match status" value="1"/>
</dbReference>
<evidence type="ECO:0000259" key="11">
    <source>
        <dbReference type="PROSITE" id="PS50823"/>
    </source>
</evidence>
<dbReference type="InterPro" id="IPR004044">
    <property type="entry name" value="KH_dom_type_2"/>
</dbReference>
<evidence type="ECO:0000313" key="12">
    <source>
        <dbReference type="EMBL" id="HIV62250.1"/>
    </source>
</evidence>
<evidence type="ECO:0000256" key="3">
    <source>
        <dbReference type="ARBA" id="ARBA00022884"/>
    </source>
</evidence>
<dbReference type="GO" id="GO:0003729">
    <property type="term" value="F:mRNA binding"/>
    <property type="evidence" value="ECO:0007669"/>
    <property type="project" value="UniProtKB-UniRule"/>
</dbReference>
<dbReference type="InterPro" id="IPR015946">
    <property type="entry name" value="KH_dom-like_a/b"/>
</dbReference>
<sequence>MGQKVNPNGLRVGVIKNWDSRWFAKDNVFGDLLVEDYNIRKYLKNLLKDAGVPAIEIERTAKDVKILIQCARPGFVIGQGGEKIEKLQADVAKMIGKPVKISIIEIKNPDTNATLVAENIAAQLEKRISFRRAMKQCMGRAMRMGAKGIKTACSGRLGGAEIARTEHYHEGTIPLQTLRADIDYGFAEADTTYGKIGVKVWIYKGEVLTGGPRLGRSIEAPKPASERRDRRDGDRRRRNNNRGERRAPRQEGGNR</sequence>
<dbReference type="GO" id="GO:0006412">
    <property type="term" value="P:translation"/>
    <property type="evidence" value="ECO:0007669"/>
    <property type="project" value="UniProtKB-UniRule"/>
</dbReference>
<dbReference type="EMBL" id="DXIE01000032">
    <property type="protein sequence ID" value="HIV62250.1"/>
    <property type="molecule type" value="Genomic_DNA"/>
</dbReference>
<accession>A0A9D1TIR7</accession>
<reference evidence="12" key="2">
    <citation type="submission" date="2021-04" db="EMBL/GenBank/DDBJ databases">
        <authorList>
            <person name="Gilroy R."/>
        </authorList>
    </citation>
    <scope>NUCLEOTIDE SEQUENCE</scope>
    <source>
        <strain evidence="12">CHK193-4272</strain>
    </source>
</reference>
<comment type="function">
    <text evidence="6 8">Binds the lower part of the 30S subunit head. Binds mRNA in the 70S ribosome, positioning it for translation.</text>
</comment>
<dbReference type="AlphaFoldDB" id="A0A9D1TIR7"/>
<dbReference type="SMART" id="SM00322">
    <property type="entry name" value="KH"/>
    <property type="match status" value="1"/>
</dbReference>
<dbReference type="PROSITE" id="PS50823">
    <property type="entry name" value="KH_TYPE_2"/>
    <property type="match status" value="1"/>
</dbReference>
<evidence type="ECO:0000256" key="8">
    <source>
        <dbReference type="HAMAP-Rule" id="MF_01309"/>
    </source>
</evidence>
<dbReference type="CDD" id="cd02412">
    <property type="entry name" value="KH-II_30S_S3"/>
    <property type="match status" value="1"/>
</dbReference>
<dbReference type="SUPFAM" id="SSF54814">
    <property type="entry name" value="Prokaryotic type KH domain (KH-domain type II)"/>
    <property type="match status" value="1"/>
</dbReference>
<keyword evidence="5 8" id="KW-0687">Ribonucleoprotein</keyword>
<dbReference type="PANTHER" id="PTHR11760:SF19">
    <property type="entry name" value="SMALL RIBOSOMAL SUBUNIT PROTEIN US3C"/>
    <property type="match status" value="1"/>
</dbReference>
<dbReference type="InterPro" id="IPR001351">
    <property type="entry name" value="Ribosomal_uS3_C"/>
</dbReference>
<reference evidence="12" key="1">
    <citation type="journal article" date="2021" name="PeerJ">
        <title>Extensive microbial diversity within the chicken gut microbiome revealed by metagenomics and culture.</title>
        <authorList>
            <person name="Gilroy R."/>
            <person name="Ravi A."/>
            <person name="Getino M."/>
            <person name="Pursley I."/>
            <person name="Horton D.L."/>
            <person name="Alikhan N.F."/>
            <person name="Baker D."/>
            <person name="Gharbi K."/>
            <person name="Hall N."/>
            <person name="Watson M."/>
            <person name="Adriaenssens E.M."/>
            <person name="Foster-Nyarko E."/>
            <person name="Jarju S."/>
            <person name="Secka A."/>
            <person name="Antonio M."/>
            <person name="Oren A."/>
            <person name="Chaudhuri R.R."/>
            <person name="La Ragione R."/>
            <person name="Hildebrand F."/>
            <person name="Pallen M.J."/>
        </authorList>
    </citation>
    <scope>NUCLEOTIDE SEQUENCE</scope>
    <source>
        <strain evidence="12">CHK193-4272</strain>
    </source>
</reference>
<dbReference type="InterPro" id="IPR018280">
    <property type="entry name" value="Ribosomal_uS3_CS"/>
</dbReference>
<dbReference type="Proteomes" id="UP000886808">
    <property type="component" value="Unassembled WGS sequence"/>
</dbReference>
<dbReference type="FunFam" id="3.30.300.20:FF:000001">
    <property type="entry name" value="30S ribosomal protein S3"/>
    <property type="match status" value="1"/>
</dbReference>
<evidence type="ECO:0000256" key="4">
    <source>
        <dbReference type="ARBA" id="ARBA00022980"/>
    </source>
</evidence>
<feature type="domain" description="KH type-2" evidence="11">
    <location>
        <begin position="39"/>
        <end position="107"/>
    </location>
</feature>
<dbReference type="InterPro" id="IPR036419">
    <property type="entry name" value="Ribosomal_S3_C_sf"/>
</dbReference>
<keyword evidence="3 8" id="KW-0694">RNA-binding</keyword>
<dbReference type="Gene3D" id="3.30.1140.32">
    <property type="entry name" value="Ribosomal protein S3, C-terminal domain"/>
    <property type="match status" value="1"/>
</dbReference>
<dbReference type="Pfam" id="PF00189">
    <property type="entry name" value="Ribosomal_S3_C"/>
    <property type="match status" value="1"/>
</dbReference>
<feature type="compositionally biased region" description="Basic and acidic residues" evidence="10">
    <location>
        <begin position="224"/>
        <end position="255"/>
    </location>
</feature>
<organism evidence="12 13">
    <name type="scientific">Candidatus Butyricicoccus avistercoris</name>
    <dbReference type="NCBI Taxonomy" id="2838518"/>
    <lineage>
        <taxon>Bacteria</taxon>
        <taxon>Bacillati</taxon>
        <taxon>Bacillota</taxon>
        <taxon>Clostridia</taxon>
        <taxon>Eubacteriales</taxon>
        <taxon>Butyricicoccaceae</taxon>
        <taxon>Butyricicoccus</taxon>
    </lineage>
</organism>
<dbReference type="InterPro" id="IPR004087">
    <property type="entry name" value="KH_dom"/>
</dbReference>
<evidence type="ECO:0000256" key="5">
    <source>
        <dbReference type="ARBA" id="ARBA00023274"/>
    </source>
</evidence>
<evidence type="ECO:0000256" key="2">
    <source>
        <dbReference type="ARBA" id="ARBA00022730"/>
    </source>
</evidence>
<dbReference type="InterPro" id="IPR005704">
    <property type="entry name" value="Ribosomal_uS3_bac-typ"/>
</dbReference>
<dbReference type="GO" id="GO:0022627">
    <property type="term" value="C:cytosolic small ribosomal subunit"/>
    <property type="evidence" value="ECO:0007669"/>
    <property type="project" value="TreeGrafter"/>
</dbReference>
<comment type="caution">
    <text evidence="12">The sequence shown here is derived from an EMBL/GenBank/DDBJ whole genome shotgun (WGS) entry which is preliminary data.</text>
</comment>
<dbReference type="NCBIfam" id="TIGR01009">
    <property type="entry name" value="rpsC_bact"/>
    <property type="match status" value="1"/>
</dbReference>
<proteinExistence type="inferred from homology"/>
<dbReference type="HAMAP" id="MF_01309_B">
    <property type="entry name" value="Ribosomal_uS3_B"/>
    <property type="match status" value="1"/>
</dbReference>
<gene>
    <name evidence="8 12" type="primary">rpsC</name>
    <name evidence="12" type="ORF">H9746_05370</name>
</gene>
<dbReference type="InterPro" id="IPR057258">
    <property type="entry name" value="Ribosomal_uS3"/>
</dbReference>
<protein>
    <recommendedName>
        <fullName evidence="7 8">Small ribosomal subunit protein uS3</fullName>
    </recommendedName>
</protein>
<evidence type="ECO:0000256" key="9">
    <source>
        <dbReference type="RuleBase" id="RU003624"/>
    </source>
</evidence>
<dbReference type="GO" id="GO:0003735">
    <property type="term" value="F:structural constituent of ribosome"/>
    <property type="evidence" value="ECO:0007669"/>
    <property type="project" value="InterPro"/>
</dbReference>
<dbReference type="InterPro" id="IPR009019">
    <property type="entry name" value="KH_sf_prok-type"/>
</dbReference>
<dbReference type="Gene3D" id="3.30.300.20">
    <property type="match status" value="1"/>
</dbReference>
<evidence type="ECO:0000256" key="6">
    <source>
        <dbReference type="ARBA" id="ARBA00024998"/>
    </source>
</evidence>